<dbReference type="RefSeq" id="WP_290194980.1">
    <property type="nucleotide sequence ID" value="NZ_CP047654.1"/>
</dbReference>
<comment type="caution">
    <text evidence="4">The sequence shown here is derived from an EMBL/GenBank/DDBJ whole genome shotgun (WGS) entry which is preliminary data.</text>
</comment>
<accession>A0ABU1ZYK4</accession>
<dbReference type="PANTHER" id="PTHR30576">
    <property type="entry name" value="COLANIC BIOSYNTHESIS UDP-GLUCOSE LIPID CARRIER TRANSFERASE"/>
    <property type="match status" value="1"/>
</dbReference>
<comment type="similarity">
    <text evidence="1">Belongs to the bacterial sugar transferase family.</text>
</comment>
<dbReference type="EMBL" id="JAVDXZ010000001">
    <property type="protein sequence ID" value="MDR7329840.1"/>
    <property type="molecule type" value="Genomic_DNA"/>
</dbReference>
<evidence type="ECO:0000313" key="5">
    <source>
        <dbReference type="Proteomes" id="UP001180840"/>
    </source>
</evidence>
<evidence type="ECO:0000256" key="1">
    <source>
        <dbReference type="ARBA" id="ARBA00006464"/>
    </source>
</evidence>
<dbReference type="Pfam" id="PF02397">
    <property type="entry name" value="Bac_transf"/>
    <property type="match status" value="1"/>
</dbReference>
<feature type="region of interest" description="Disordered" evidence="2">
    <location>
        <begin position="196"/>
        <end position="221"/>
    </location>
</feature>
<protein>
    <submittedName>
        <fullName evidence="4">Lipopolysaccharide/colanic/teichoic acid biosynthesis glycosyltransferase</fullName>
    </submittedName>
</protein>
<organism evidence="4 5">
    <name type="scientific">Corynebacterium guangdongense</name>
    <dbReference type="NCBI Taxonomy" id="1783348"/>
    <lineage>
        <taxon>Bacteria</taxon>
        <taxon>Bacillati</taxon>
        <taxon>Actinomycetota</taxon>
        <taxon>Actinomycetes</taxon>
        <taxon>Mycobacteriales</taxon>
        <taxon>Corynebacteriaceae</taxon>
        <taxon>Corynebacterium</taxon>
    </lineage>
</organism>
<evidence type="ECO:0000256" key="2">
    <source>
        <dbReference type="SAM" id="MobiDB-lite"/>
    </source>
</evidence>
<dbReference type="Proteomes" id="UP001180840">
    <property type="component" value="Unassembled WGS sequence"/>
</dbReference>
<sequence length="221" mass="24754">MAVKSMRAKRLMDVAVAVPALVVLSPVMLATAVGVRLTMGSPVLFTQERPGLNAEPFTLLKFRSMLARDPERTWENDHDESYRMTRFGDFIRHTSLDELPSLINVLRGDLSLVGPRPLNTSYLEHYSPHQARRHEVRPGLTGLAQVSGRNRLTWEERFDLDVEYVDTRSLLLDVKILIRTVGVVLAREGITPEEGRTMPMFVGSGSTSAGENDPITRGDRD</sequence>
<evidence type="ECO:0000313" key="4">
    <source>
        <dbReference type="EMBL" id="MDR7329840.1"/>
    </source>
</evidence>
<name>A0ABU1ZYK4_9CORY</name>
<reference evidence="4" key="1">
    <citation type="submission" date="2023-07" db="EMBL/GenBank/DDBJ databases">
        <title>Sequencing the genomes of 1000 actinobacteria strains.</title>
        <authorList>
            <person name="Klenk H.-P."/>
        </authorList>
    </citation>
    <scope>NUCLEOTIDE SEQUENCE</scope>
    <source>
        <strain evidence="4">DSM 107476</strain>
    </source>
</reference>
<proteinExistence type="inferred from homology"/>
<feature type="domain" description="Bacterial sugar transferase" evidence="3">
    <location>
        <begin position="9"/>
        <end position="185"/>
    </location>
</feature>
<gene>
    <name evidence="4" type="ORF">J2S39_001516</name>
</gene>
<keyword evidence="5" id="KW-1185">Reference proteome</keyword>
<evidence type="ECO:0000259" key="3">
    <source>
        <dbReference type="Pfam" id="PF02397"/>
    </source>
</evidence>
<dbReference type="PANTHER" id="PTHR30576:SF8">
    <property type="entry name" value="UNDECAPRENYL-PHOSPHATE GALACTOSE PHOSPHOTRANSFERASE"/>
    <property type="match status" value="1"/>
</dbReference>
<dbReference type="InterPro" id="IPR003362">
    <property type="entry name" value="Bact_transf"/>
</dbReference>